<reference evidence="5" key="2">
    <citation type="submission" date="2015-01" db="EMBL/GenBank/DDBJ databases">
        <title>Evolutionary Origins and Diversification of the Mycorrhizal Mutualists.</title>
        <authorList>
            <consortium name="DOE Joint Genome Institute"/>
            <consortium name="Mycorrhizal Genomics Consortium"/>
            <person name="Kohler A."/>
            <person name="Kuo A."/>
            <person name="Nagy L.G."/>
            <person name="Floudas D."/>
            <person name="Copeland A."/>
            <person name="Barry K.W."/>
            <person name="Cichocki N."/>
            <person name="Veneault-Fourrey C."/>
            <person name="LaButti K."/>
            <person name="Lindquist E.A."/>
            <person name="Lipzen A."/>
            <person name="Lundell T."/>
            <person name="Morin E."/>
            <person name="Murat C."/>
            <person name="Riley R."/>
            <person name="Ohm R."/>
            <person name="Sun H."/>
            <person name="Tunlid A."/>
            <person name="Henrissat B."/>
            <person name="Grigoriev I.V."/>
            <person name="Hibbett D.S."/>
            <person name="Martin F."/>
        </authorList>
    </citation>
    <scope>NUCLEOTIDE SEQUENCE [LARGE SCALE GENOMIC DNA]</scope>
    <source>
        <strain evidence="5">Zn</strain>
    </source>
</reference>
<dbReference type="AlphaFoldDB" id="A0A0C3GQC9"/>
<feature type="chain" id="PRO_5002164665" description="AttH domain-containing protein" evidence="1">
    <location>
        <begin position="22"/>
        <end position="368"/>
    </location>
</feature>
<dbReference type="OrthoDB" id="5344254at2759"/>
<sequence>MNKLYNILFSVFTLLVHQVLSADPSNQAIAFIPAAVQNGPSQGQFISSGGGLDAPKVKPINGSAYDWWYFDAVSDDAKSSIVVVFYTASSAGVPAESFPSTINSVSINAEFPNGTSFAVSIPAGNATIVTVGDGTTGSFEGTGCGWTSTPDVTQYLLYVDAPSFGIKGTIELHSVAPAHYPCGTAVRDQSLAIMPDVGWANAVPDSRGVINFVINGSQFEFTGAGYHDKNWGVVPFPQSVGSWYWGHGRLGEYSIVWYDALTPSGTEFLSIYIACDRKIIYSQCSGLQVRPTGANSTYPPTLSSGNPTGFYIAADLGNEGILEVEVSNEYTTVLTAPYKRWTGQLKGGFQGSEVLTGVALYEQFAFNP</sequence>
<evidence type="ECO:0000259" key="3">
    <source>
        <dbReference type="Pfam" id="PF25581"/>
    </source>
</evidence>
<reference evidence="4 5" key="1">
    <citation type="submission" date="2014-04" db="EMBL/GenBank/DDBJ databases">
        <authorList>
            <consortium name="DOE Joint Genome Institute"/>
            <person name="Kuo A."/>
            <person name="Martino E."/>
            <person name="Perotto S."/>
            <person name="Kohler A."/>
            <person name="Nagy L.G."/>
            <person name="Floudas D."/>
            <person name="Copeland A."/>
            <person name="Barry K.W."/>
            <person name="Cichocki N."/>
            <person name="Veneault-Fourrey C."/>
            <person name="LaButti K."/>
            <person name="Lindquist E.A."/>
            <person name="Lipzen A."/>
            <person name="Lundell T."/>
            <person name="Morin E."/>
            <person name="Murat C."/>
            <person name="Sun H."/>
            <person name="Tunlid A."/>
            <person name="Henrissat B."/>
            <person name="Grigoriev I.V."/>
            <person name="Hibbett D.S."/>
            <person name="Martin F."/>
            <person name="Nordberg H.P."/>
            <person name="Cantor M.N."/>
            <person name="Hua S.X."/>
        </authorList>
    </citation>
    <scope>NUCLEOTIDE SEQUENCE [LARGE SCALE GENOMIC DNA]</scope>
    <source>
        <strain evidence="4 5">Zn</strain>
    </source>
</reference>
<organism evidence="4 5">
    <name type="scientific">Oidiodendron maius (strain Zn)</name>
    <dbReference type="NCBI Taxonomy" id="913774"/>
    <lineage>
        <taxon>Eukaryota</taxon>
        <taxon>Fungi</taxon>
        <taxon>Dikarya</taxon>
        <taxon>Ascomycota</taxon>
        <taxon>Pezizomycotina</taxon>
        <taxon>Leotiomycetes</taxon>
        <taxon>Leotiomycetes incertae sedis</taxon>
        <taxon>Myxotrichaceae</taxon>
        <taxon>Oidiodendron</taxon>
    </lineage>
</organism>
<protein>
    <recommendedName>
        <fullName evidence="6">AttH domain-containing protein</fullName>
    </recommendedName>
</protein>
<dbReference type="InParanoid" id="A0A0C3GQC9"/>
<dbReference type="InterPro" id="IPR056402">
    <property type="entry name" value="DA_N"/>
</dbReference>
<evidence type="ECO:0008006" key="6">
    <source>
        <dbReference type="Google" id="ProtNLM"/>
    </source>
</evidence>
<dbReference type="SUPFAM" id="SSF159245">
    <property type="entry name" value="AttH-like"/>
    <property type="match status" value="1"/>
</dbReference>
<feature type="domain" description="Diels-Alderase N-terminal" evidence="2">
    <location>
        <begin position="32"/>
        <end position="231"/>
    </location>
</feature>
<dbReference type="STRING" id="913774.A0A0C3GQC9"/>
<accession>A0A0C3GQC9</accession>
<evidence type="ECO:0000313" key="5">
    <source>
        <dbReference type="Proteomes" id="UP000054321"/>
    </source>
</evidence>
<keyword evidence="1" id="KW-0732">Signal</keyword>
<dbReference type="HOGENOM" id="CLU_051719_1_0_1"/>
<dbReference type="Pfam" id="PF24137">
    <property type="entry name" value="DA_N"/>
    <property type="match status" value="1"/>
</dbReference>
<feature type="signal peptide" evidence="1">
    <location>
        <begin position="1"/>
        <end position="21"/>
    </location>
</feature>
<dbReference type="Proteomes" id="UP000054321">
    <property type="component" value="Unassembled WGS sequence"/>
</dbReference>
<proteinExistence type="predicted"/>
<evidence type="ECO:0000313" key="4">
    <source>
        <dbReference type="EMBL" id="KIM92701.1"/>
    </source>
</evidence>
<keyword evidence="5" id="KW-1185">Reference proteome</keyword>
<feature type="domain" description="AsqO/PenF-like C-terminal" evidence="3">
    <location>
        <begin position="238"/>
        <end position="365"/>
    </location>
</feature>
<dbReference type="InterPro" id="IPR057722">
    <property type="entry name" value="AsqO/PenF-like_C"/>
</dbReference>
<gene>
    <name evidence="4" type="ORF">OIDMADRAFT_139186</name>
</gene>
<dbReference type="Pfam" id="PF25581">
    <property type="entry name" value="AsqO_C"/>
    <property type="match status" value="1"/>
</dbReference>
<name>A0A0C3GQC9_OIDMZ</name>
<evidence type="ECO:0000256" key="1">
    <source>
        <dbReference type="SAM" id="SignalP"/>
    </source>
</evidence>
<dbReference type="EMBL" id="KN832909">
    <property type="protein sequence ID" value="KIM92701.1"/>
    <property type="molecule type" value="Genomic_DNA"/>
</dbReference>
<evidence type="ECO:0000259" key="2">
    <source>
        <dbReference type="Pfam" id="PF24137"/>
    </source>
</evidence>